<dbReference type="AlphaFoldDB" id="A0A8K0CDH2"/>
<evidence type="ECO:0000313" key="2">
    <source>
        <dbReference type="EMBL" id="KAF2881755.1"/>
    </source>
</evidence>
<reference evidence="2" key="1">
    <citation type="submission" date="2019-08" db="EMBL/GenBank/DDBJ databases">
        <title>The genome of the North American firefly Photinus pyralis.</title>
        <authorList>
            <consortium name="Photinus pyralis genome working group"/>
            <person name="Fallon T.R."/>
            <person name="Sander Lower S.E."/>
            <person name="Weng J.-K."/>
        </authorList>
    </citation>
    <scope>NUCLEOTIDE SEQUENCE</scope>
    <source>
        <strain evidence="2">TRF0915ILg1</strain>
        <tissue evidence="2">Whole body</tissue>
    </source>
</reference>
<feature type="region of interest" description="Disordered" evidence="1">
    <location>
        <begin position="1"/>
        <end position="26"/>
    </location>
</feature>
<keyword evidence="3" id="KW-1185">Reference proteome</keyword>
<evidence type="ECO:0000313" key="3">
    <source>
        <dbReference type="Proteomes" id="UP000801492"/>
    </source>
</evidence>
<sequence length="346" mass="39716">MSVGNSKQKRPNQLQQASQPATNASDYQLVNKSVTPSHCQPVTSSAPASYLVSHPQPTTAIHLVGQPQRAITILRSKLTENVVDKSDMDDSGLQLKRRKKKKILETLRRELPIVLVQEQIGLSVKRKETQVDRIQLLKGMLENKFLINIGQLWTYNLALHVMGSGEVTRFMWHEGEAGRDANQIVTLSGHSHMECDIIMDVLRSRKKNLHVRLEHPHDWYQLIKTVRRTRKFIVKELTHELFLNLSENCKIEKQTLTVSSLIGLMQDGLDIQENLLTYLKPPLDEERPFKCTVPTSKEKKFNLLDLLAFISTVFKHFYENLKTTEDAIDHYADIEEFNDDNVTNNN</sequence>
<organism evidence="2 3">
    <name type="scientific">Ignelater luminosus</name>
    <name type="common">Cucubano</name>
    <name type="synonym">Pyrophorus luminosus</name>
    <dbReference type="NCBI Taxonomy" id="2038154"/>
    <lineage>
        <taxon>Eukaryota</taxon>
        <taxon>Metazoa</taxon>
        <taxon>Ecdysozoa</taxon>
        <taxon>Arthropoda</taxon>
        <taxon>Hexapoda</taxon>
        <taxon>Insecta</taxon>
        <taxon>Pterygota</taxon>
        <taxon>Neoptera</taxon>
        <taxon>Endopterygota</taxon>
        <taxon>Coleoptera</taxon>
        <taxon>Polyphaga</taxon>
        <taxon>Elateriformia</taxon>
        <taxon>Elateroidea</taxon>
        <taxon>Elateridae</taxon>
        <taxon>Agrypninae</taxon>
        <taxon>Pyrophorini</taxon>
        <taxon>Ignelater</taxon>
    </lineage>
</organism>
<dbReference type="EMBL" id="VTPC01090702">
    <property type="protein sequence ID" value="KAF2881755.1"/>
    <property type="molecule type" value="Genomic_DNA"/>
</dbReference>
<proteinExistence type="predicted"/>
<comment type="caution">
    <text evidence="2">The sequence shown here is derived from an EMBL/GenBank/DDBJ whole genome shotgun (WGS) entry which is preliminary data.</text>
</comment>
<name>A0A8K0CDH2_IGNLU</name>
<protein>
    <submittedName>
        <fullName evidence="2">Uncharacterized protein</fullName>
    </submittedName>
</protein>
<dbReference type="Proteomes" id="UP000801492">
    <property type="component" value="Unassembled WGS sequence"/>
</dbReference>
<accession>A0A8K0CDH2</accession>
<gene>
    <name evidence="2" type="ORF">ILUMI_24418</name>
</gene>
<evidence type="ECO:0000256" key="1">
    <source>
        <dbReference type="SAM" id="MobiDB-lite"/>
    </source>
</evidence>